<dbReference type="GeneID" id="34616165"/>
<evidence type="ECO:0000313" key="2">
    <source>
        <dbReference type="Proteomes" id="UP000184188"/>
    </source>
</evidence>
<dbReference type="AlphaFoldDB" id="A0A1L9SCR8"/>
<gene>
    <name evidence="1" type="ORF">ASPZODRAFT_70791</name>
</gene>
<proteinExistence type="predicted"/>
<dbReference type="STRING" id="1073090.A0A1L9SCR8"/>
<dbReference type="OrthoDB" id="3645574at2759"/>
<feature type="non-terminal residue" evidence="1">
    <location>
        <position position="1"/>
    </location>
</feature>
<reference evidence="2" key="1">
    <citation type="journal article" date="2017" name="Genome Biol.">
        <title>Comparative genomics reveals high biological diversity and specific adaptations in the industrially and medically important fungal genus Aspergillus.</title>
        <authorList>
            <person name="de Vries R.P."/>
            <person name="Riley R."/>
            <person name="Wiebenga A."/>
            <person name="Aguilar-Osorio G."/>
            <person name="Amillis S."/>
            <person name="Uchima C.A."/>
            <person name="Anderluh G."/>
            <person name="Asadollahi M."/>
            <person name="Askin M."/>
            <person name="Barry K."/>
            <person name="Battaglia E."/>
            <person name="Bayram O."/>
            <person name="Benocci T."/>
            <person name="Braus-Stromeyer S.A."/>
            <person name="Caldana C."/>
            <person name="Canovas D."/>
            <person name="Cerqueira G.C."/>
            <person name="Chen F."/>
            <person name="Chen W."/>
            <person name="Choi C."/>
            <person name="Clum A."/>
            <person name="Dos Santos R.A."/>
            <person name="Damasio A.R."/>
            <person name="Diallinas G."/>
            <person name="Emri T."/>
            <person name="Fekete E."/>
            <person name="Flipphi M."/>
            <person name="Freyberg S."/>
            <person name="Gallo A."/>
            <person name="Gournas C."/>
            <person name="Habgood R."/>
            <person name="Hainaut M."/>
            <person name="Harispe M.L."/>
            <person name="Henrissat B."/>
            <person name="Hilden K.S."/>
            <person name="Hope R."/>
            <person name="Hossain A."/>
            <person name="Karabika E."/>
            <person name="Karaffa L."/>
            <person name="Karanyi Z."/>
            <person name="Krasevec N."/>
            <person name="Kuo A."/>
            <person name="Kusch H."/>
            <person name="LaButti K."/>
            <person name="Lagendijk E.L."/>
            <person name="Lapidus A."/>
            <person name="Levasseur A."/>
            <person name="Lindquist E."/>
            <person name="Lipzen A."/>
            <person name="Logrieco A.F."/>
            <person name="MacCabe A."/>
            <person name="Maekelae M.R."/>
            <person name="Malavazi I."/>
            <person name="Melin P."/>
            <person name="Meyer V."/>
            <person name="Mielnichuk N."/>
            <person name="Miskei M."/>
            <person name="Molnar A.P."/>
            <person name="Mule G."/>
            <person name="Ngan C.Y."/>
            <person name="Orejas M."/>
            <person name="Orosz E."/>
            <person name="Ouedraogo J.P."/>
            <person name="Overkamp K.M."/>
            <person name="Park H.-S."/>
            <person name="Perrone G."/>
            <person name="Piumi F."/>
            <person name="Punt P.J."/>
            <person name="Ram A.F."/>
            <person name="Ramon A."/>
            <person name="Rauscher S."/>
            <person name="Record E."/>
            <person name="Riano-Pachon D.M."/>
            <person name="Robert V."/>
            <person name="Roehrig J."/>
            <person name="Ruller R."/>
            <person name="Salamov A."/>
            <person name="Salih N.S."/>
            <person name="Samson R.A."/>
            <person name="Sandor E."/>
            <person name="Sanguinetti M."/>
            <person name="Schuetze T."/>
            <person name="Sepcic K."/>
            <person name="Shelest E."/>
            <person name="Sherlock G."/>
            <person name="Sophianopoulou V."/>
            <person name="Squina F.M."/>
            <person name="Sun H."/>
            <person name="Susca A."/>
            <person name="Todd R.B."/>
            <person name="Tsang A."/>
            <person name="Unkles S.E."/>
            <person name="van de Wiele N."/>
            <person name="van Rossen-Uffink D."/>
            <person name="Oliveira J.V."/>
            <person name="Vesth T.C."/>
            <person name="Visser J."/>
            <person name="Yu J.-H."/>
            <person name="Zhou M."/>
            <person name="Andersen M.R."/>
            <person name="Archer D.B."/>
            <person name="Baker S.E."/>
            <person name="Benoit I."/>
            <person name="Brakhage A.A."/>
            <person name="Braus G.H."/>
            <person name="Fischer R."/>
            <person name="Frisvad J.C."/>
            <person name="Goldman G.H."/>
            <person name="Houbraken J."/>
            <person name="Oakley B."/>
            <person name="Pocsi I."/>
            <person name="Scazzocchio C."/>
            <person name="Seiboth B."/>
            <person name="vanKuyk P.A."/>
            <person name="Wortman J."/>
            <person name="Dyer P.S."/>
            <person name="Grigoriev I.V."/>
        </authorList>
    </citation>
    <scope>NUCLEOTIDE SEQUENCE [LARGE SCALE GENOMIC DNA]</scope>
    <source>
        <strain evidence="2">CBS 506.65</strain>
    </source>
</reference>
<dbReference type="EMBL" id="KV878346">
    <property type="protein sequence ID" value="OJJ45015.1"/>
    <property type="molecule type" value="Genomic_DNA"/>
</dbReference>
<organism evidence="1 2">
    <name type="scientific">Penicilliopsis zonata CBS 506.65</name>
    <dbReference type="NCBI Taxonomy" id="1073090"/>
    <lineage>
        <taxon>Eukaryota</taxon>
        <taxon>Fungi</taxon>
        <taxon>Dikarya</taxon>
        <taxon>Ascomycota</taxon>
        <taxon>Pezizomycotina</taxon>
        <taxon>Eurotiomycetes</taxon>
        <taxon>Eurotiomycetidae</taxon>
        <taxon>Eurotiales</taxon>
        <taxon>Aspergillaceae</taxon>
        <taxon>Penicilliopsis</taxon>
    </lineage>
</organism>
<accession>A0A1L9SCR8</accession>
<dbReference type="VEuPathDB" id="FungiDB:ASPZODRAFT_70791"/>
<evidence type="ECO:0000313" key="1">
    <source>
        <dbReference type="EMBL" id="OJJ45015.1"/>
    </source>
</evidence>
<protein>
    <submittedName>
        <fullName evidence="1">Uncharacterized protein</fullName>
    </submittedName>
</protein>
<dbReference type="Proteomes" id="UP000184188">
    <property type="component" value="Unassembled WGS sequence"/>
</dbReference>
<keyword evidence="2" id="KW-1185">Reference proteome</keyword>
<sequence>SFNLCVPIIVKGFRSVIIHFPLLYYISENPYPSNNNEKVLCKASIYTWI</sequence>
<dbReference type="RefSeq" id="XP_022579525.1">
    <property type="nucleotide sequence ID" value="XM_022729701.1"/>
</dbReference>
<name>A0A1L9SCR8_9EURO</name>